<accession>A0ABM7UML8</accession>
<gene>
    <name evidence="2" type="ORF">LPTSP3_g32230</name>
</gene>
<reference evidence="2 3" key="1">
    <citation type="submission" date="2021-08" db="EMBL/GenBank/DDBJ databases">
        <title>Complete genome sequence of Leptospira kobayashii strain E30.</title>
        <authorList>
            <person name="Nakao R."/>
            <person name="Nakamura S."/>
            <person name="Masuzawa T."/>
            <person name="Koizumi N."/>
        </authorList>
    </citation>
    <scope>NUCLEOTIDE SEQUENCE [LARGE SCALE GENOMIC DNA]</scope>
    <source>
        <strain evidence="2 3">E30</strain>
    </source>
</reference>
<keyword evidence="3" id="KW-1185">Reference proteome</keyword>
<dbReference type="Proteomes" id="UP000245263">
    <property type="component" value="Chromosome 1"/>
</dbReference>
<organism evidence="2 3">
    <name type="scientific">Leptospira kobayashii</name>
    <dbReference type="NCBI Taxonomy" id="1917830"/>
    <lineage>
        <taxon>Bacteria</taxon>
        <taxon>Pseudomonadati</taxon>
        <taxon>Spirochaetota</taxon>
        <taxon>Spirochaetia</taxon>
        <taxon>Leptospirales</taxon>
        <taxon>Leptospiraceae</taxon>
        <taxon>Leptospira</taxon>
    </lineage>
</organism>
<dbReference type="EMBL" id="AP025028">
    <property type="protein sequence ID" value="BDA80293.1"/>
    <property type="molecule type" value="Genomic_DNA"/>
</dbReference>
<feature type="signal peptide" evidence="1">
    <location>
        <begin position="1"/>
        <end position="24"/>
    </location>
</feature>
<dbReference type="RefSeq" id="WP_109021350.1">
    <property type="nucleotide sequence ID" value="NZ_AP025028.1"/>
</dbReference>
<protein>
    <recommendedName>
        <fullName evidence="4">Lipoprotein</fullName>
    </recommendedName>
</protein>
<feature type="chain" id="PRO_5046570689" description="Lipoprotein" evidence="1">
    <location>
        <begin position="25"/>
        <end position="231"/>
    </location>
</feature>
<proteinExistence type="predicted"/>
<keyword evidence="1" id="KW-0732">Signal</keyword>
<sequence length="231" mass="26257">MKHRYVICFFLFLLPFLICKQKSATNNKSTEDVHSLGWSGSVFAFRAFANSYAITPHSGLSVKVVDIVSDQEKWRFNKFWEGDNVGEGSTAEYVPTTDESAWEIVTEEVISHIKKSYIKNLESSPHFNQSYDNFPLYMDNLDGDTFTADLILNKKENTYKIIVVSKNKGIKVVSEKKIEPSTFSEFNVLGYFLNPKRDRIAILIKESLGGGEPYLPDYFVVGCLLTSGFKK</sequence>
<evidence type="ECO:0000313" key="2">
    <source>
        <dbReference type="EMBL" id="BDA80293.1"/>
    </source>
</evidence>
<evidence type="ECO:0000313" key="3">
    <source>
        <dbReference type="Proteomes" id="UP000245263"/>
    </source>
</evidence>
<evidence type="ECO:0000256" key="1">
    <source>
        <dbReference type="SAM" id="SignalP"/>
    </source>
</evidence>
<evidence type="ECO:0008006" key="4">
    <source>
        <dbReference type="Google" id="ProtNLM"/>
    </source>
</evidence>
<name>A0ABM7UML8_9LEPT</name>